<evidence type="ECO:0000256" key="13">
    <source>
        <dbReference type="SAM" id="Coils"/>
    </source>
</evidence>
<dbReference type="Pfam" id="PF05485">
    <property type="entry name" value="THAP"/>
    <property type="match status" value="3"/>
</dbReference>
<comment type="similarity">
    <text evidence="2">Belongs to the THAP1 family.</text>
</comment>
<dbReference type="EMBL" id="VYZN01000042">
    <property type="protein sequence ID" value="KAE9530738.1"/>
    <property type="molecule type" value="Genomic_DNA"/>
</dbReference>
<dbReference type="InterPro" id="IPR026516">
    <property type="entry name" value="THAP1/10"/>
</dbReference>
<evidence type="ECO:0000256" key="3">
    <source>
        <dbReference type="ARBA" id="ARBA00022723"/>
    </source>
</evidence>
<dbReference type="SMART" id="SM00692">
    <property type="entry name" value="DM3"/>
    <property type="match status" value="3"/>
</dbReference>
<keyword evidence="7 13" id="KW-0175">Coiled coil</keyword>
<dbReference type="PANTHER" id="PTHR46600:SF1">
    <property type="entry name" value="THAP DOMAIN-CONTAINING PROTEIN 1"/>
    <property type="match status" value="1"/>
</dbReference>
<dbReference type="InterPro" id="IPR006612">
    <property type="entry name" value="THAP_Znf"/>
</dbReference>
<dbReference type="GO" id="GO:0005654">
    <property type="term" value="C:nucleoplasm"/>
    <property type="evidence" value="ECO:0007669"/>
    <property type="project" value="UniProtKB-SubCell"/>
</dbReference>
<evidence type="ECO:0000256" key="10">
    <source>
        <dbReference type="ARBA" id="ARBA00023242"/>
    </source>
</evidence>
<evidence type="ECO:0000256" key="14">
    <source>
        <dbReference type="SAM" id="MobiDB-lite"/>
    </source>
</evidence>
<protein>
    <recommendedName>
        <fullName evidence="15">THAP-type domain-containing protein</fullName>
    </recommendedName>
</protein>
<feature type="domain" description="THAP-type" evidence="15">
    <location>
        <begin position="315"/>
        <end position="397"/>
    </location>
</feature>
<keyword evidence="11" id="KW-0131">Cell cycle</keyword>
<dbReference type="Gene3D" id="6.20.210.20">
    <property type="entry name" value="THAP domain"/>
    <property type="match status" value="1"/>
</dbReference>
<comment type="subcellular location">
    <subcellularLocation>
        <location evidence="1">Nucleus</location>
        <location evidence="1">Nucleoplasm</location>
    </subcellularLocation>
</comment>
<evidence type="ECO:0000256" key="7">
    <source>
        <dbReference type="ARBA" id="ARBA00023054"/>
    </source>
</evidence>
<keyword evidence="3" id="KW-0479">Metal-binding</keyword>
<reference evidence="16 17" key="1">
    <citation type="submission" date="2019-08" db="EMBL/GenBank/DDBJ databases">
        <title>The genome of the soybean aphid Biotype 1, its phylome, world population structure and adaptation to the North American continent.</title>
        <authorList>
            <person name="Giordano R."/>
            <person name="Donthu R.K."/>
            <person name="Hernandez A.G."/>
            <person name="Wright C.L."/>
            <person name="Zimin A.V."/>
        </authorList>
    </citation>
    <scope>NUCLEOTIDE SEQUENCE [LARGE SCALE GENOMIC DNA]</scope>
    <source>
        <tissue evidence="16">Whole aphids</tissue>
    </source>
</reference>
<keyword evidence="10" id="KW-0539">Nucleus</keyword>
<dbReference type="GO" id="GO:0008270">
    <property type="term" value="F:zinc ion binding"/>
    <property type="evidence" value="ECO:0007669"/>
    <property type="project" value="UniProtKB-KW"/>
</dbReference>
<evidence type="ECO:0000256" key="2">
    <source>
        <dbReference type="ARBA" id="ARBA00006177"/>
    </source>
</evidence>
<keyword evidence="4 12" id="KW-0863">Zinc-finger</keyword>
<evidence type="ECO:0000256" key="5">
    <source>
        <dbReference type="ARBA" id="ARBA00022833"/>
    </source>
</evidence>
<dbReference type="PANTHER" id="PTHR46600">
    <property type="entry name" value="THAP DOMAIN-CONTAINING"/>
    <property type="match status" value="1"/>
</dbReference>
<feature type="domain" description="THAP-type" evidence="15">
    <location>
        <begin position="196"/>
        <end position="285"/>
    </location>
</feature>
<evidence type="ECO:0000256" key="9">
    <source>
        <dbReference type="ARBA" id="ARBA00023163"/>
    </source>
</evidence>
<evidence type="ECO:0000313" key="16">
    <source>
        <dbReference type="EMBL" id="KAE9530738.1"/>
    </source>
</evidence>
<comment type="caution">
    <text evidence="16">The sequence shown here is derived from an EMBL/GenBank/DDBJ whole genome shotgun (WGS) entry which is preliminary data.</text>
</comment>
<evidence type="ECO:0000256" key="6">
    <source>
        <dbReference type="ARBA" id="ARBA00023015"/>
    </source>
</evidence>
<proteinExistence type="inferred from homology"/>
<keyword evidence="5" id="KW-0862">Zinc</keyword>
<keyword evidence="9" id="KW-0804">Transcription</keyword>
<sequence>MTVQTIAMENRCCVLGCVKTSDDGVQLHEFPFDNQSLLPIWIMATNRSDWLPIAKSRICDMHFSVDDYEAGDKSNMLKPNACPMISLNSVNEDTKSLTDSEFDEFSSMSDINSDELPDTPNTSDLNDTDNSFLSSSLSSYLSNSNEATGFDDDYLSSLSDTDYEPDTIDVEESMQEPDSVSLSSSITSFVDTNQPLSNVCAVVLCNQNARNQFDRLFFINFPEDNKALCETWWKICGRTDKFDPLSKICSIHFDPDDFTSITIRREGRLFRQTCIKNNNTVPTLYLQSHEYSKFTRKRKRSTSGSSKADVQKNSTENEFCIIQCCDKTFLKDGQKTLFFKFPLENKTMLQKWINSVGLPNWHPTVTNRICSDHFENDDVLKTINGYCLNDDAIPLIKPQNSFVLSSEDNCDKKYRSSVNSRNIDVIFNNLEFNPLEENTLIVKDITKKKKKEILLLNSLENKLDKLNQELKNQEKILNTTFQSSSETVNKSNYGDVICLLDDTNDIRGRQSKHKNNIESSIDTCIKPHEEKITKEKKIKNENSTNINLEDVNMDVLNYKNQMEEHPTIDTNNSIKEKNMIPKSRNNGNDGDYIYLDALDGDDAKNVLSFEKKNISKNSKTKILKLLEKNHTDGIPESIIYNQDLIECYSEMLLPNCDQDCQLICYYAMPDTERRQIYKEFQMLHNATEQNCKIAQLVRLRMAKKKDNTFESCPTYHFIRNKEYIRVCRTFFMNTLGISERRLDAILKPINYSWYSDRDTALKANQPKQVNVINEPVVMTDFMKESLKPLDKDYNLYESESDSEVSLENVPVKEYENVFLYMKGIPRILSSYHIPGTFKKLSFETSICMEHMYKTYSENFIRNMTPPPYTKRQFKKIYNQYMKTFLKTV</sequence>
<organism evidence="16 17">
    <name type="scientific">Aphis glycines</name>
    <name type="common">Soybean aphid</name>
    <dbReference type="NCBI Taxonomy" id="307491"/>
    <lineage>
        <taxon>Eukaryota</taxon>
        <taxon>Metazoa</taxon>
        <taxon>Ecdysozoa</taxon>
        <taxon>Arthropoda</taxon>
        <taxon>Hexapoda</taxon>
        <taxon>Insecta</taxon>
        <taxon>Pterygota</taxon>
        <taxon>Neoptera</taxon>
        <taxon>Paraneoptera</taxon>
        <taxon>Hemiptera</taxon>
        <taxon>Sternorrhyncha</taxon>
        <taxon>Aphidomorpha</taxon>
        <taxon>Aphidoidea</taxon>
        <taxon>Aphididae</taxon>
        <taxon>Aphidini</taxon>
        <taxon>Aphis</taxon>
        <taxon>Aphis</taxon>
    </lineage>
</organism>
<dbReference type="AlphaFoldDB" id="A0A6G0TDD2"/>
<accession>A0A6G0TDD2</accession>
<gene>
    <name evidence="16" type="ORF">AGLY_011200</name>
</gene>
<dbReference type="InterPro" id="IPR038441">
    <property type="entry name" value="THAP_Znf_sf"/>
</dbReference>
<feature type="coiled-coil region" evidence="13">
    <location>
        <begin position="442"/>
        <end position="483"/>
    </location>
</feature>
<evidence type="ECO:0000256" key="8">
    <source>
        <dbReference type="ARBA" id="ARBA00023125"/>
    </source>
</evidence>
<keyword evidence="17" id="KW-1185">Reference proteome</keyword>
<feature type="domain" description="THAP-type" evidence="15">
    <location>
        <begin position="8"/>
        <end position="86"/>
    </location>
</feature>
<feature type="region of interest" description="Disordered" evidence="14">
    <location>
        <begin position="107"/>
        <end position="128"/>
    </location>
</feature>
<name>A0A6G0TDD2_APHGL</name>
<evidence type="ECO:0000256" key="1">
    <source>
        <dbReference type="ARBA" id="ARBA00004642"/>
    </source>
</evidence>
<keyword evidence="6" id="KW-0805">Transcription regulation</keyword>
<dbReference type="SUPFAM" id="SSF57716">
    <property type="entry name" value="Glucocorticoid receptor-like (DNA-binding domain)"/>
    <property type="match status" value="3"/>
</dbReference>
<dbReference type="SMART" id="SM00980">
    <property type="entry name" value="THAP"/>
    <property type="match status" value="3"/>
</dbReference>
<evidence type="ECO:0000256" key="4">
    <source>
        <dbReference type="ARBA" id="ARBA00022771"/>
    </source>
</evidence>
<evidence type="ECO:0000256" key="11">
    <source>
        <dbReference type="ARBA" id="ARBA00023306"/>
    </source>
</evidence>
<dbReference type="Proteomes" id="UP000475862">
    <property type="component" value="Unassembled WGS sequence"/>
</dbReference>
<evidence type="ECO:0000256" key="12">
    <source>
        <dbReference type="PROSITE-ProRule" id="PRU00309"/>
    </source>
</evidence>
<evidence type="ECO:0000259" key="15">
    <source>
        <dbReference type="PROSITE" id="PS50950"/>
    </source>
</evidence>
<evidence type="ECO:0000313" key="17">
    <source>
        <dbReference type="Proteomes" id="UP000475862"/>
    </source>
</evidence>
<dbReference type="GO" id="GO:0043565">
    <property type="term" value="F:sequence-specific DNA binding"/>
    <property type="evidence" value="ECO:0007669"/>
    <property type="project" value="InterPro"/>
</dbReference>
<dbReference type="PROSITE" id="PS50950">
    <property type="entry name" value="ZF_THAP"/>
    <property type="match status" value="3"/>
</dbReference>
<keyword evidence="8 12" id="KW-0238">DNA-binding</keyword>
<dbReference type="OrthoDB" id="6611988at2759"/>